<evidence type="ECO:0000313" key="2">
    <source>
        <dbReference type="EMBL" id="ORZ40326.1"/>
    </source>
</evidence>
<comment type="caution">
    <text evidence="2">The sequence shown here is derived from an EMBL/GenBank/DDBJ whole genome shotgun (WGS) entry which is preliminary data.</text>
</comment>
<dbReference type="AlphaFoldDB" id="A0A1Y2I0E5"/>
<name>A0A1Y2I0E5_9FUNG</name>
<feature type="region of interest" description="Disordered" evidence="1">
    <location>
        <begin position="133"/>
        <end position="177"/>
    </location>
</feature>
<reference evidence="2 3" key="1">
    <citation type="submission" date="2016-07" db="EMBL/GenBank/DDBJ databases">
        <title>Pervasive Adenine N6-methylation of Active Genes in Fungi.</title>
        <authorList>
            <consortium name="DOE Joint Genome Institute"/>
            <person name="Mondo S.J."/>
            <person name="Dannebaum R.O."/>
            <person name="Kuo R.C."/>
            <person name="Labutti K."/>
            <person name="Haridas S."/>
            <person name="Kuo A."/>
            <person name="Salamov A."/>
            <person name="Ahrendt S.R."/>
            <person name="Lipzen A."/>
            <person name="Sullivan W."/>
            <person name="Andreopoulos W.B."/>
            <person name="Clum A."/>
            <person name="Lindquist E."/>
            <person name="Daum C."/>
            <person name="Ramamoorthy G.K."/>
            <person name="Gryganskyi A."/>
            <person name="Culley D."/>
            <person name="Magnuson J.K."/>
            <person name="James T.Y."/>
            <person name="O'Malley M.A."/>
            <person name="Stajich J.E."/>
            <person name="Spatafora J.W."/>
            <person name="Visel A."/>
            <person name="Grigoriev I.V."/>
        </authorList>
    </citation>
    <scope>NUCLEOTIDE SEQUENCE [LARGE SCALE GENOMIC DNA]</scope>
    <source>
        <strain evidence="2 3">PL171</strain>
    </source>
</reference>
<proteinExistence type="predicted"/>
<evidence type="ECO:0000313" key="3">
    <source>
        <dbReference type="Proteomes" id="UP000193411"/>
    </source>
</evidence>
<dbReference type="Proteomes" id="UP000193411">
    <property type="component" value="Unassembled WGS sequence"/>
</dbReference>
<keyword evidence="3" id="KW-1185">Reference proteome</keyword>
<organism evidence="2 3">
    <name type="scientific">Catenaria anguillulae PL171</name>
    <dbReference type="NCBI Taxonomy" id="765915"/>
    <lineage>
        <taxon>Eukaryota</taxon>
        <taxon>Fungi</taxon>
        <taxon>Fungi incertae sedis</taxon>
        <taxon>Blastocladiomycota</taxon>
        <taxon>Blastocladiomycetes</taxon>
        <taxon>Blastocladiales</taxon>
        <taxon>Catenariaceae</taxon>
        <taxon>Catenaria</taxon>
    </lineage>
</organism>
<feature type="compositionally biased region" description="Polar residues" evidence="1">
    <location>
        <begin position="108"/>
        <end position="119"/>
    </location>
</feature>
<protein>
    <submittedName>
        <fullName evidence="2">Uncharacterized protein</fullName>
    </submittedName>
</protein>
<feature type="region of interest" description="Disordered" evidence="1">
    <location>
        <begin position="98"/>
        <end position="119"/>
    </location>
</feature>
<dbReference type="EMBL" id="MCFL01000003">
    <property type="protein sequence ID" value="ORZ40326.1"/>
    <property type="molecule type" value="Genomic_DNA"/>
</dbReference>
<evidence type="ECO:0000256" key="1">
    <source>
        <dbReference type="SAM" id="MobiDB-lite"/>
    </source>
</evidence>
<feature type="compositionally biased region" description="Low complexity" evidence="1">
    <location>
        <begin position="137"/>
        <end position="148"/>
    </location>
</feature>
<gene>
    <name evidence="2" type="ORF">BCR44DRAFT_1424835</name>
</gene>
<accession>A0A1Y2I0E5</accession>
<dbReference type="OrthoDB" id="10686512at2759"/>
<sequence>MDMETVIELSRAAPRIRVLELQGFRISSDLLTTLARCWYRHMRVVELCGNAIAEMDMELMTALDRLVAACSSLTGLTVSVDAIGDDVYERAVMVQATGDESMFPPTPHTYNPPASSSARQLAMLSETTHDSAIDLASGSSSSGDNSTSSEEDEEDSVPELGEAATETAARPSTSSAVLRPRMRAISATGLGFLRQERESAVRRAALARWLLLKYRRLEDVVVAAKTPCRGIGNTASSGDGV</sequence>